<reference evidence="3 4" key="1">
    <citation type="journal article" date="2023" name="Arcadia Sci">
        <title>De novo assembly of a long-read Amblyomma americanum tick genome.</title>
        <authorList>
            <person name="Chou S."/>
            <person name="Poskanzer K.E."/>
            <person name="Rollins M."/>
            <person name="Thuy-Boun P.S."/>
        </authorList>
    </citation>
    <scope>NUCLEOTIDE SEQUENCE [LARGE SCALE GENOMIC DNA]</scope>
    <source>
        <strain evidence="3">F_SG_1</strain>
        <tissue evidence="3">Salivary glands</tissue>
    </source>
</reference>
<name>A0AAQ4DMD0_AMBAM</name>
<dbReference type="PROSITE" id="PS51885">
    <property type="entry name" value="NEPRILYSIN"/>
    <property type="match status" value="1"/>
</dbReference>
<dbReference type="Gene3D" id="3.40.390.10">
    <property type="entry name" value="Collagenase (Catalytic Domain)"/>
    <property type="match status" value="1"/>
</dbReference>
<dbReference type="GO" id="GO:0016485">
    <property type="term" value="P:protein processing"/>
    <property type="evidence" value="ECO:0007669"/>
    <property type="project" value="TreeGrafter"/>
</dbReference>
<evidence type="ECO:0000313" key="4">
    <source>
        <dbReference type="Proteomes" id="UP001321473"/>
    </source>
</evidence>
<evidence type="ECO:0000313" key="3">
    <source>
        <dbReference type="EMBL" id="KAK8763620.1"/>
    </source>
</evidence>
<dbReference type="AlphaFoldDB" id="A0AAQ4DMD0"/>
<dbReference type="GO" id="GO:0005886">
    <property type="term" value="C:plasma membrane"/>
    <property type="evidence" value="ECO:0007669"/>
    <property type="project" value="TreeGrafter"/>
</dbReference>
<feature type="region of interest" description="Disordered" evidence="1">
    <location>
        <begin position="35"/>
        <end position="65"/>
    </location>
</feature>
<dbReference type="InterPro" id="IPR042089">
    <property type="entry name" value="Peptidase_M13_dom_2"/>
</dbReference>
<dbReference type="Proteomes" id="UP001321473">
    <property type="component" value="Unassembled WGS sequence"/>
</dbReference>
<dbReference type="InterPro" id="IPR000718">
    <property type="entry name" value="Peptidase_M13"/>
</dbReference>
<keyword evidence="2" id="KW-0472">Membrane</keyword>
<proteinExistence type="predicted"/>
<dbReference type="PANTHER" id="PTHR11733:SF241">
    <property type="entry name" value="GH26575P-RELATED"/>
    <property type="match status" value="1"/>
</dbReference>
<feature type="transmembrane region" description="Helical" evidence="2">
    <location>
        <begin position="95"/>
        <end position="114"/>
    </location>
</feature>
<keyword evidence="2" id="KW-0812">Transmembrane</keyword>
<dbReference type="InterPro" id="IPR024079">
    <property type="entry name" value="MetalloPept_cat_dom_sf"/>
</dbReference>
<dbReference type="GO" id="GO:0004222">
    <property type="term" value="F:metalloendopeptidase activity"/>
    <property type="evidence" value="ECO:0007669"/>
    <property type="project" value="InterPro"/>
</dbReference>
<accession>A0AAQ4DMD0</accession>
<protein>
    <submittedName>
        <fullName evidence="3">Uncharacterized protein</fullName>
    </submittedName>
</protein>
<keyword evidence="4" id="KW-1185">Reference proteome</keyword>
<comment type="caution">
    <text evidence="3">The sequence shown here is derived from an EMBL/GenBank/DDBJ whole genome shotgun (WGS) entry which is preliminary data.</text>
</comment>
<evidence type="ECO:0000256" key="2">
    <source>
        <dbReference type="SAM" id="Phobius"/>
    </source>
</evidence>
<organism evidence="3 4">
    <name type="scientific">Amblyomma americanum</name>
    <name type="common">Lone star tick</name>
    <dbReference type="NCBI Taxonomy" id="6943"/>
    <lineage>
        <taxon>Eukaryota</taxon>
        <taxon>Metazoa</taxon>
        <taxon>Ecdysozoa</taxon>
        <taxon>Arthropoda</taxon>
        <taxon>Chelicerata</taxon>
        <taxon>Arachnida</taxon>
        <taxon>Acari</taxon>
        <taxon>Parasitiformes</taxon>
        <taxon>Ixodida</taxon>
        <taxon>Ixodoidea</taxon>
        <taxon>Ixodidae</taxon>
        <taxon>Amblyomminae</taxon>
        <taxon>Amblyomma</taxon>
    </lineage>
</organism>
<dbReference type="EMBL" id="JARKHS020029160">
    <property type="protein sequence ID" value="KAK8763620.1"/>
    <property type="molecule type" value="Genomic_DNA"/>
</dbReference>
<dbReference type="Gene3D" id="1.10.1380.10">
    <property type="entry name" value="Neutral endopeptidase , domain2"/>
    <property type="match status" value="1"/>
</dbReference>
<sequence>MAHRSSEQDCRGEEGTAWKELPWRKQRLRWGQQDLQGLSLGGDRSPSSTEDANTGHARNRTDSIGSSTLEQMKNLALHAQEERQRRSSLNIRRRAAVPLGLALITLLVFAAFVFRSAFVRRIRGLAAHQDDGCTSRYSLFLAYSEESLRRARWVNYSKSHGKRLKFVQAMYRLYEAGDTPVSQLQNLVANEEAWSSVISKAIATSNRVVMQLRFADLGRLTPNVSSERWLAYLNEHLSPHRVLPSDKLLVVDKIVADATNRLFQRFSNDEILELVAWQFIDDYSLANSHQAALVIFGNEDAADEFKPRSCYVLAESRFQRALFLERASSAGPQERQVVDAVEAIFEDVRNTTERLLLSPSASPWLGQEAREEAAAIVRRTKFEPWRSLFGPAGSGTFIARTVFKDYMSSFPRSVASPLSFWIESAKIHKLRFPGWPRDDSMLHRHDQYPFLVQYDYWWNSVYVHLAAAGAPMFYADAPASINYAGIGAAIARQLVRGLDATRGSFLDRQRKVRSWMPRAARRVLYNMTTCTGSWGDALMYIAASQITYEAYRAHRGPAEGRYTVPSRGAHAKFTPDMLFFVSLCRSVCGLGDTCATVLGNSDAFRRAFSCPPSRPAKGGGRCTFFRT</sequence>
<evidence type="ECO:0000256" key="1">
    <source>
        <dbReference type="SAM" id="MobiDB-lite"/>
    </source>
</evidence>
<keyword evidence="2" id="KW-1133">Transmembrane helix</keyword>
<dbReference type="SUPFAM" id="SSF55486">
    <property type="entry name" value="Metalloproteases ('zincins'), catalytic domain"/>
    <property type="match status" value="1"/>
</dbReference>
<gene>
    <name evidence="3" type="ORF">V5799_033769</name>
</gene>
<dbReference type="PANTHER" id="PTHR11733">
    <property type="entry name" value="ZINC METALLOPROTEASE FAMILY M13 NEPRILYSIN-RELATED"/>
    <property type="match status" value="1"/>
</dbReference>